<dbReference type="EMBL" id="JAUSWJ010000001">
    <property type="protein sequence ID" value="MDQ0515104.1"/>
    <property type="molecule type" value="Genomic_DNA"/>
</dbReference>
<evidence type="ECO:0000313" key="4">
    <source>
        <dbReference type="Proteomes" id="UP001223743"/>
    </source>
</evidence>
<keyword evidence="4" id="KW-1185">Reference proteome</keyword>
<dbReference type="RefSeq" id="WP_266281418.1">
    <property type="nucleotide sequence ID" value="NZ_JAPKNF010000001.1"/>
</dbReference>
<evidence type="ECO:0000313" key="3">
    <source>
        <dbReference type="EMBL" id="MDQ0515104.1"/>
    </source>
</evidence>
<dbReference type="Gene3D" id="3.40.50.720">
    <property type="entry name" value="NAD(P)-binding Rossmann-like Domain"/>
    <property type="match status" value="1"/>
</dbReference>
<comment type="caution">
    <text evidence="3">The sequence shown here is derived from an EMBL/GenBank/DDBJ whole genome shotgun (WGS) entry which is preliminary data.</text>
</comment>
<protein>
    <submittedName>
        <fullName evidence="3">NAD(P)-dependent dehydrogenase (Short-subunit alcohol dehydrogenase family)</fullName>
    </submittedName>
</protein>
<dbReference type="InterPro" id="IPR051122">
    <property type="entry name" value="SDR_DHRS6-like"/>
</dbReference>
<proteinExistence type="inferred from homology"/>
<gene>
    <name evidence="3" type="ORF">QO015_000717</name>
</gene>
<reference evidence="3 4" key="1">
    <citation type="submission" date="2023-07" db="EMBL/GenBank/DDBJ databases">
        <title>Genomic Encyclopedia of Type Strains, Phase IV (KMG-IV): sequencing the most valuable type-strain genomes for metagenomic binning, comparative biology and taxonomic classification.</title>
        <authorList>
            <person name="Goeker M."/>
        </authorList>
    </citation>
    <scope>NUCLEOTIDE SEQUENCE [LARGE SCALE GENOMIC DNA]</scope>
    <source>
        <strain evidence="3 4">B1-1</strain>
    </source>
</reference>
<dbReference type="NCBIfam" id="NF005754">
    <property type="entry name" value="PRK07578.1"/>
    <property type="match status" value="1"/>
</dbReference>
<dbReference type="Pfam" id="PF13561">
    <property type="entry name" value="adh_short_C2"/>
    <property type="match status" value="1"/>
</dbReference>
<name>A0ABU0M2C7_9HYPH</name>
<sequence>MKILLVGASGVLGTAVAAELGTRHEIIRAGRSGADIALDITDADSIRAAFAKLGTVDAVVSTAGKVKFAPLATMGAEDYGIGIADKLMGQVNLVLIGRPHLSERGSFTLTSGVLSHDPIVAGSSASMVNGAIDSFVRAAAIELAPQRINAVSPGVLTESMEGYGPFFRGHEPVPAARAALAFSKSVEGALTGQVFPVL</sequence>
<dbReference type="InterPro" id="IPR002347">
    <property type="entry name" value="SDR_fam"/>
</dbReference>
<dbReference type="PANTHER" id="PTHR43477">
    <property type="entry name" value="DIHYDROANTICAPSIN 7-DEHYDROGENASE"/>
    <property type="match status" value="1"/>
</dbReference>
<accession>A0ABU0M2C7</accession>
<evidence type="ECO:0000256" key="1">
    <source>
        <dbReference type="ARBA" id="ARBA00006484"/>
    </source>
</evidence>
<dbReference type="PANTHER" id="PTHR43477:SF1">
    <property type="entry name" value="DIHYDROANTICAPSIN 7-DEHYDROGENASE"/>
    <property type="match status" value="1"/>
</dbReference>
<dbReference type="CDD" id="cd11731">
    <property type="entry name" value="Lin1944_like_SDR_c"/>
    <property type="match status" value="1"/>
</dbReference>
<evidence type="ECO:0000256" key="2">
    <source>
        <dbReference type="ARBA" id="ARBA00023002"/>
    </source>
</evidence>
<keyword evidence="2" id="KW-0560">Oxidoreductase</keyword>
<dbReference type="InterPro" id="IPR036291">
    <property type="entry name" value="NAD(P)-bd_dom_sf"/>
</dbReference>
<organism evidence="3 4">
    <name type="scientific">Kaistia geumhonensis</name>
    <dbReference type="NCBI Taxonomy" id="410839"/>
    <lineage>
        <taxon>Bacteria</taxon>
        <taxon>Pseudomonadati</taxon>
        <taxon>Pseudomonadota</taxon>
        <taxon>Alphaproteobacteria</taxon>
        <taxon>Hyphomicrobiales</taxon>
        <taxon>Kaistiaceae</taxon>
        <taxon>Kaistia</taxon>
    </lineage>
</organism>
<dbReference type="PRINTS" id="PR00081">
    <property type="entry name" value="GDHRDH"/>
</dbReference>
<dbReference type="Proteomes" id="UP001223743">
    <property type="component" value="Unassembled WGS sequence"/>
</dbReference>
<comment type="similarity">
    <text evidence="1">Belongs to the short-chain dehydrogenases/reductases (SDR) family.</text>
</comment>
<dbReference type="SUPFAM" id="SSF51735">
    <property type="entry name" value="NAD(P)-binding Rossmann-fold domains"/>
    <property type="match status" value="1"/>
</dbReference>